<dbReference type="Proteomes" id="UP000747542">
    <property type="component" value="Unassembled WGS sequence"/>
</dbReference>
<name>A0A8J5TIG3_HOMAM</name>
<dbReference type="EMBL" id="JAHLQT010010484">
    <property type="protein sequence ID" value="KAG7172713.1"/>
    <property type="molecule type" value="Genomic_DNA"/>
</dbReference>
<proteinExistence type="predicted"/>
<evidence type="ECO:0000313" key="2">
    <source>
        <dbReference type="Proteomes" id="UP000747542"/>
    </source>
</evidence>
<accession>A0A8J5TIG3</accession>
<organism evidence="1 2">
    <name type="scientific">Homarus americanus</name>
    <name type="common">American lobster</name>
    <dbReference type="NCBI Taxonomy" id="6706"/>
    <lineage>
        <taxon>Eukaryota</taxon>
        <taxon>Metazoa</taxon>
        <taxon>Ecdysozoa</taxon>
        <taxon>Arthropoda</taxon>
        <taxon>Crustacea</taxon>
        <taxon>Multicrustacea</taxon>
        <taxon>Malacostraca</taxon>
        <taxon>Eumalacostraca</taxon>
        <taxon>Eucarida</taxon>
        <taxon>Decapoda</taxon>
        <taxon>Pleocyemata</taxon>
        <taxon>Astacidea</taxon>
        <taxon>Nephropoidea</taxon>
        <taxon>Nephropidae</taxon>
        <taxon>Homarus</taxon>
    </lineage>
</organism>
<protein>
    <submittedName>
        <fullName evidence="1">Uncharacterized protein</fullName>
    </submittedName>
</protein>
<evidence type="ECO:0000313" key="1">
    <source>
        <dbReference type="EMBL" id="KAG7172713.1"/>
    </source>
</evidence>
<feature type="non-terminal residue" evidence="1">
    <location>
        <position position="1"/>
    </location>
</feature>
<gene>
    <name evidence="1" type="ORF">Hamer_G006939</name>
</gene>
<reference evidence="1" key="1">
    <citation type="journal article" date="2021" name="Sci. Adv.">
        <title>The American lobster genome reveals insights on longevity, neural, and immune adaptations.</title>
        <authorList>
            <person name="Polinski J.M."/>
            <person name="Zimin A.V."/>
            <person name="Clark K.F."/>
            <person name="Kohn A.B."/>
            <person name="Sadowski N."/>
            <person name="Timp W."/>
            <person name="Ptitsyn A."/>
            <person name="Khanna P."/>
            <person name="Romanova D.Y."/>
            <person name="Williams P."/>
            <person name="Greenwood S.J."/>
            <person name="Moroz L.L."/>
            <person name="Walt D.R."/>
            <person name="Bodnar A.G."/>
        </authorList>
    </citation>
    <scope>NUCLEOTIDE SEQUENCE</scope>
    <source>
        <strain evidence="1">GMGI-L3</strain>
    </source>
</reference>
<comment type="caution">
    <text evidence="1">The sequence shown here is derived from an EMBL/GenBank/DDBJ whole genome shotgun (WGS) entry which is preliminary data.</text>
</comment>
<sequence length="142" mass="16205">QVVDDAKLYSLTSRLELVYLTESLFLSCPGLRSYVDKIHSKLGSKYWPILSGSKKGSILHAYINNPKKEERLRSGEEMQFCCTLDNDIADCLRNYRLQCIEDQKSRGDPLNQFLPILQELQDIVRNHPQLVQQAASTVHPGN</sequence>
<dbReference type="AlphaFoldDB" id="A0A8J5TIG3"/>
<keyword evidence="2" id="KW-1185">Reference proteome</keyword>